<name>U9UKT5_RHIID</name>
<organism evidence="1">
    <name type="scientific">Rhizophagus irregularis (strain DAOM 181602 / DAOM 197198 / MUCL 43194)</name>
    <name type="common">Arbuscular mycorrhizal fungus</name>
    <name type="synonym">Glomus intraradices</name>
    <dbReference type="NCBI Taxonomy" id="747089"/>
    <lineage>
        <taxon>Eukaryota</taxon>
        <taxon>Fungi</taxon>
        <taxon>Fungi incertae sedis</taxon>
        <taxon>Mucoromycota</taxon>
        <taxon>Glomeromycotina</taxon>
        <taxon>Glomeromycetes</taxon>
        <taxon>Glomerales</taxon>
        <taxon>Glomeraceae</taxon>
        <taxon>Rhizophagus</taxon>
    </lineage>
</organism>
<accession>U9UKT5</accession>
<dbReference type="AlphaFoldDB" id="U9UKT5"/>
<dbReference type="EMBL" id="KI278488">
    <property type="protein sequence ID" value="ESA19188.1"/>
    <property type="molecule type" value="Genomic_DNA"/>
</dbReference>
<proteinExistence type="predicted"/>
<gene>
    <name evidence="1" type="ORF">GLOINDRAFT_320505</name>
</gene>
<evidence type="ECO:0000313" key="1">
    <source>
        <dbReference type="EMBL" id="ESA19188.1"/>
    </source>
</evidence>
<dbReference type="HOGENOM" id="CLU_1171145_0_0_1"/>
<sequence>MLLLESSVEIAHKIYVDNMKRLGKDNEKLRGWLSEANTQSRESNRIIIKQYAEIKQVKNGLRDKLEKSRNQTILGRSRKKKEKSAITEIPILVDDQELVDEERFTAYESRSNLNKSAYIVEGIHLLYKVLKTISKNWKLLMYLKNKNIMKTVIKNGLERGMVWSFRRFKEPIRSKQEEKNTINQFRKRLEVNEEKTVTGSQLKKDNATTDEVVNIINEQREEKDYLFHNSDTLLHHF</sequence>
<reference evidence="1" key="1">
    <citation type="submission" date="2013-07" db="EMBL/GenBank/DDBJ databases">
        <title>The genome of an arbuscular mycorrhizal fungus provides insights into the evolution of the oldest plant symbiosis.</title>
        <authorList>
            <consortium name="DOE Joint Genome Institute"/>
            <person name="Tisserant E."/>
            <person name="Malbreil M."/>
            <person name="Kuo A."/>
            <person name="Kohler A."/>
            <person name="Symeonidi A."/>
            <person name="Balestrini R."/>
            <person name="Charron P."/>
            <person name="Duensing N."/>
            <person name="Frei-dit-Frey N."/>
            <person name="Gianinazzi-Pearson V."/>
            <person name="Gilbert B."/>
            <person name="Handa Y."/>
            <person name="Hijri M."/>
            <person name="Kaul R."/>
            <person name="Kawaguchi M."/>
            <person name="Krajinski F."/>
            <person name="Lammers P."/>
            <person name="Lapierre D."/>
            <person name="Masclaux F.G."/>
            <person name="Murat C."/>
            <person name="Morin E."/>
            <person name="Ndikumana S."/>
            <person name="Pagni M."/>
            <person name="Petitpierre D."/>
            <person name="Requena N."/>
            <person name="Rosikiewicz P."/>
            <person name="Riley R."/>
            <person name="Saito K."/>
            <person name="San Clemente H."/>
            <person name="Shapiro H."/>
            <person name="van Tuinen D."/>
            <person name="Becard G."/>
            <person name="Bonfante P."/>
            <person name="Paszkowski U."/>
            <person name="Shachar-Hill Y."/>
            <person name="Young J.P."/>
            <person name="Sanders I.R."/>
            <person name="Henrissat B."/>
            <person name="Rensing S.A."/>
            <person name="Grigoriev I.V."/>
            <person name="Corradi N."/>
            <person name="Roux C."/>
            <person name="Martin F."/>
        </authorList>
    </citation>
    <scope>NUCLEOTIDE SEQUENCE</scope>
    <source>
        <strain evidence="1">DAOM 197198</strain>
    </source>
</reference>
<dbReference type="VEuPathDB" id="FungiDB:RhiirFUN_017010"/>
<protein>
    <submittedName>
        <fullName evidence="1">Uncharacterized protein</fullName>
    </submittedName>
</protein>